<feature type="signal peptide" evidence="4">
    <location>
        <begin position="1"/>
        <end position="42"/>
    </location>
</feature>
<name>A0ABS7DL72_9FIRM</name>
<dbReference type="EMBL" id="JAGFNZ010000002">
    <property type="protein sequence ID" value="MBW7572053.1"/>
    <property type="molecule type" value="Genomic_DNA"/>
</dbReference>
<dbReference type="Gene3D" id="3.40.50.2300">
    <property type="match status" value="2"/>
</dbReference>
<feature type="chain" id="PRO_5045836844" evidence="4">
    <location>
        <begin position="43"/>
        <end position="464"/>
    </location>
</feature>
<accession>A0ABS7DL72</accession>
<evidence type="ECO:0000313" key="7">
    <source>
        <dbReference type="Proteomes" id="UP000719942"/>
    </source>
</evidence>
<evidence type="ECO:0000313" key="6">
    <source>
        <dbReference type="EMBL" id="MBW7572053.1"/>
    </source>
</evidence>
<feature type="region of interest" description="Disordered" evidence="3">
    <location>
        <begin position="50"/>
        <end position="70"/>
    </location>
</feature>
<dbReference type="SUPFAM" id="SSF53822">
    <property type="entry name" value="Periplasmic binding protein-like I"/>
    <property type="match status" value="1"/>
</dbReference>
<dbReference type="InterPro" id="IPR028082">
    <property type="entry name" value="Peripla_BP_I"/>
</dbReference>
<evidence type="ECO:0000256" key="2">
    <source>
        <dbReference type="ARBA" id="ARBA00022729"/>
    </source>
</evidence>
<proteinExistence type="inferred from homology"/>
<evidence type="ECO:0000259" key="5">
    <source>
        <dbReference type="Pfam" id="PF13458"/>
    </source>
</evidence>
<dbReference type="PANTHER" id="PTHR30483:SF6">
    <property type="entry name" value="PERIPLASMIC BINDING PROTEIN OF ABC TRANSPORTER FOR NATURAL AMINO ACIDS"/>
    <property type="match status" value="1"/>
</dbReference>
<dbReference type="RefSeq" id="WP_219964479.1">
    <property type="nucleotide sequence ID" value="NZ_JAGFNZ010000002.1"/>
</dbReference>
<reference evidence="6 7" key="1">
    <citation type="submission" date="2021-03" db="EMBL/GenBank/DDBJ databases">
        <title>Caproiciproducens sp. nov. isolated from feces of cow.</title>
        <authorList>
            <person name="Choi J.-Y."/>
        </authorList>
    </citation>
    <scope>NUCLEOTIDE SEQUENCE [LARGE SCALE GENOMIC DNA]</scope>
    <source>
        <strain evidence="6 7">AGMB10547</strain>
    </source>
</reference>
<protein>
    <submittedName>
        <fullName evidence="6">ABC transporter substrate-binding protein</fullName>
    </submittedName>
</protein>
<feature type="domain" description="Leucine-binding protein" evidence="5">
    <location>
        <begin position="75"/>
        <end position="436"/>
    </location>
</feature>
<keyword evidence="2 4" id="KW-0732">Signal</keyword>
<comment type="similarity">
    <text evidence="1">Belongs to the leucine-binding protein family.</text>
</comment>
<keyword evidence="7" id="KW-1185">Reference proteome</keyword>
<organism evidence="6 7">
    <name type="scientific">Caproiciproducens faecalis</name>
    <dbReference type="NCBI Taxonomy" id="2820301"/>
    <lineage>
        <taxon>Bacteria</taxon>
        <taxon>Bacillati</taxon>
        <taxon>Bacillota</taxon>
        <taxon>Clostridia</taxon>
        <taxon>Eubacteriales</taxon>
        <taxon>Acutalibacteraceae</taxon>
        <taxon>Caproiciproducens</taxon>
    </lineage>
</organism>
<sequence length="464" mass="49418">MIWGLCAVLALNDIIAKLKRGCIMKKKLALILAAIIAFSAAAGCSGGKASTSSGTAPATSSTAASTDTGKSGDPVKFLVYACVSGGTSESGRQCTLAAETAQWYINEKLGGFPSLGGRPIQIEVLDSTSDAATATLPLERALSKGGYTSVIGNSNSSIALTMLPILEKYKVPTVTGAAANKAVSDQGCSFVFQPAATSSSFIPTQLDFLADYAKRIGKDVKDLKLGLLYSNDAWGTDQSNNTRKQVSERGLKLVSDEGYEGSSFTDATPLITKIQNAGVDVILPSAYPNDLKLIFTAMNTLNYHPLVVGGGAAMTWPSLYKDLGDKVNGLTSVDSWCWDQKGAKENAGWMEMNAHYEEKNKEFLAGQGGPTLFSIMLAYEAVENAKSDDPVKVRDELRKLNKSNSKWFGVINGDGDFDDTTGLNTGSRAIILQWQNGKPTSVYPQEYATGVLLNPDTMKPFEKK</sequence>
<comment type="caution">
    <text evidence="6">The sequence shown here is derived from an EMBL/GenBank/DDBJ whole genome shotgun (WGS) entry which is preliminary data.</text>
</comment>
<dbReference type="InterPro" id="IPR051010">
    <property type="entry name" value="BCAA_transport"/>
</dbReference>
<evidence type="ECO:0000256" key="4">
    <source>
        <dbReference type="SAM" id="SignalP"/>
    </source>
</evidence>
<gene>
    <name evidence="6" type="ORF">J5W02_04445</name>
</gene>
<evidence type="ECO:0000256" key="3">
    <source>
        <dbReference type="SAM" id="MobiDB-lite"/>
    </source>
</evidence>
<dbReference type="InterPro" id="IPR028081">
    <property type="entry name" value="Leu-bd"/>
</dbReference>
<dbReference type="PANTHER" id="PTHR30483">
    <property type="entry name" value="LEUCINE-SPECIFIC-BINDING PROTEIN"/>
    <property type="match status" value="1"/>
</dbReference>
<evidence type="ECO:0000256" key="1">
    <source>
        <dbReference type="ARBA" id="ARBA00010062"/>
    </source>
</evidence>
<dbReference type="Proteomes" id="UP000719942">
    <property type="component" value="Unassembled WGS sequence"/>
</dbReference>
<dbReference type="Pfam" id="PF13458">
    <property type="entry name" value="Peripla_BP_6"/>
    <property type="match status" value="1"/>
</dbReference>